<evidence type="ECO:0000256" key="3">
    <source>
        <dbReference type="ARBA" id="ARBA00022989"/>
    </source>
</evidence>
<organism evidence="6 7">
    <name type="scientific">Thiorhodovibrio frisius</name>
    <dbReference type="NCBI Taxonomy" id="631362"/>
    <lineage>
        <taxon>Bacteria</taxon>
        <taxon>Pseudomonadati</taxon>
        <taxon>Pseudomonadota</taxon>
        <taxon>Gammaproteobacteria</taxon>
        <taxon>Chromatiales</taxon>
        <taxon>Chromatiaceae</taxon>
        <taxon>Thiorhodovibrio</taxon>
    </lineage>
</organism>
<dbReference type="STRING" id="631362.Thi970DRAFT_01883"/>
<feature type="transmembrane region" description="Helical" evidence="5">
    <location>
        <begin position="153"/>
        <end position="176"/>
    </location>
</feature>
<evidence type="ECO:0000313" key="6">
    <source>
        <dbReference type="EMBL" id="EIC21663.1"/>
    </source>
</evidence>
<dbReference type="Gene3D" id="1.20.120.550">
    <property type="entry name" value="Membrane associated eicosanoid/glutathione metabolism-like domain"/>
    <property type="match status" value="1"/>
</dbReference>
<dbReference type="InterPro" id="IPR001129">
    <property type="entry name" value="Membr-assoc_MAPEG"/>
</dbReference>
<dbReference type="InterPro" id="IPR023352">
    <property type="entry name" value="MAPEG-like_dom_sf"/>
</dbReference>
<proteinExistence type="predicted"/>
<dbReference type="RefSeq" id="WP_009148248.1">
    <property type="nucleotide sequence ID" value="NZ_CP121471.1"/>
</dbReference>
<evidence type="ECO:0000256" key="1">
    <source>
        <dbReference type="ARBA" id="ARBA00004370"/>
    </source>
</evidence>
<dbReference type="AlphaFoldDB" id="H8Z2S7"/>
<dbReference type="GO" id="GO:0005765">
    <property type="term" value="C:lysosomal membrane"/>
    <property type="evidence" value="ECO:0007669"/>
    <property type="project" value="TreeGrafter"/>
</dbReference>
<dbReference type="eggNOG" id="ENOG5032QYR">
    <property type="taxonomic scope" value="Bacteria"/>
</dbReference>
<feature type="transmembrane region" description="Helical" evidence="5">
    <location>
        <begin position="12"/>
        <end position="31"/>
    </location>
</feature>
<dbReference type="OrthoDB" id="582367at2"/>
<keyword evidence="3 5" id="KW-1133">Transmembrane helix</keyword>
<reference evidence="6 7" key="2">
    <citation type="submission" date="2011-11" db="EMBL/GenBank/DDBJ databases">
        <authorList>
            <consortium name="US DOE Joint Genome Institute"/>
            <person name="Lucas S."/>
            <person name="Han J."/>
            <person name="Lapidus A."/>
            <person name="Cheng J.-F."/>
            <person name="Goodwin L."/>
            <person name="Pitluck S."/>
            <person name="Peters L."/>
            <person name="Ovchinnikova G."/>
            <person name="Zhang X."/>
            <person name="Detter J.C."/>
            <person name="Han C."/>
            <person name="Tapia R."/>
            <person name="Land M."/>
            <person name="Hauser L."/>
            <person name="Kyrpides N."/>
            <person name="Ivanova N."/>
            <person name="Pagani I."/>
            <person name="Vogl K."/>
            <person name="Liu Z."/>
            <person name="Overmann J."/>
            <person name="Frigaard N.-U."/>
            <person name="Bryant D."/>
            <person name="Woyke T."/>
        </authorList>
    </citation>
    <scope>NUCLEOTIDE SEQUENCE [LARGE SCALE GENOMIC DNA]</scope>
    <source>
        <strain evidence="6 7">970</strain>
    </source>
</reference>
<dbReference type="Pfam" id="PF01124">
    <property type="entry name" value="MAPEG"/>
    <property type="match status" value="1"/>
</dbReference>
<comment type="subcellular location">
    <subcellularLocation>
        <location evidence="1">Membrane</location>
    </subcellularLocation>
</comment>
<keyword evidence="7" id="KW-1185">Reference proteome</keyword>
<dbReference type="PANTHER" id="PTHR31004:SF1">
    <property type="entry name" value="TRANSMEMBRANE PROTEIN 79"/>
    <property type="match status" value="1"/>
</dbReference>
<evidence type="ECO:0000256" key="4">
    <source>
        <dbReference type="ARBA" id="ARBA00023136"/>
    </source>
</evidence>
<evidence type="ECO:0000256" key="5">
    <source>
        <dbReference type="SAM" id="Phobius"/>
    </source>
</evidence>
<gene>
    <name evidence="6" type="ORF">Thi970DRAFT_01883</name>
</gene>
<dbReference type="EMBL" id="JH603169">
    <property type="protein sequence ID" value="EIC21663.1"/>
    <property type="molecule type" value="Genomic_DNA"/>
</dbReference>
<reference evidence="7" key="1">
    <citation type="submission" date="2011-06" db="EMBL/GenBank/DDBJ databases">
        <authorList>
            <consortium name="US DOE Joint Genome Institute (JGI-PGF)"/>
            <person name="Lucas S."/>
            <person name="Han J."/>
            <person name="Lapidus A."/>
            <person name="Cheng J.-F."/>
            <person name="Goodwin L."/>
            <person name="Pitluck S."/>
            <person name="Peters L."/>
            <person name="Land M.L."/>
            <person name="Hauser L."/>
            <person name="Vogl K."/>
            <person name="Liu Z."/>
            <person name="Overmann J."/>
            <person name="Frigaard N.-U."/>
            <person name="Bryant D.A."/>
            <person name="Woyke T.J."/>
        </authorList>
    </citation>
    <scope>NUCLEOTIDE SEQUENCE [LARGE SCALE GENOMIC DNA]</scope>
    <source>
        <strain evidence="7">970</strain>
    </source>
</reference>
<dbReference type="PANTHER" id="PTHR31004">
    <property type="entry name" value="TRANSMEMBRANE PROTEIN 79"/>
    <property type="match status" value="1"/>
</dbReference>
<evidence type="ECO:0000256" key="2">
    <source>
        <dbReference type="ARBA" id="ARBA00022692"/>
    </source>
</evidence>
<feature type="transmembrane region" description="Helical" evidence="5">
    <location>
        <begin position="43"/>
        <end position="65"/>
    </location>
</feature>
<sequence length="178" mass="19313">MSLTRNQVGVLKGILLGLAISISIILVGIFFDIFVIDDVLSETSLLIVAIKWSLLPAAFLVISIARLAKHRFFSPNDIDGGAGLSSDSERAQYLQSLLQNTLEQYVIALTVYLAWAAVMPAKWISVVPLAACTFSVGRVLFFSGFMKGASSRALGFALTFYPTVLMFIMVLVKVGFKG</sequence>
<protein>
    <submittedName>
        <fullName evidence="6">MAPEG family</fullName>
    </submittedName>
</protein>
<evidence type="ECO:0000313" key="7">
    <source>
        <dbReference type="Proteomes" id="UP000002964"/>
    </source>
</evidence>
<name>H8Z2S7_9GAMM</name>
<dbReference type="HOGENOM" id="CLU_113698_0_0_6"/>
<keyword evidence="4 5" id="KW-0472">Membrane</keyword>
<dbReference type="Proteomes" id="UP000002964">
    <property type="component" value="Unassembled WGS sequence"/>
</dbReference>
<accession>H8Z2S7</accession>
<feature type="transmembrane region" description="Helical" evidence="5">
    <location>
        <begin position="97"/>
        <end position="117"/>
    </location>
</feature>
<dbReference type="GO" id="GO:0045055">
    <property type="term" value="P:regulated exocytosis"/>
    <property type="evidence" value="ECO:0007669"/>
    <property type="project" value="TreeGrafter"/>
</dbReference>
<keyword evidence="2 5" id="KW-0812">Transmembrane</keyword>
<dbReference type="SUPFAM" id="SSF161084">
    <property type="entry name" value="MAPEG domain-like"/>
    <property type="match status" value="1"/>
</dbReference>